<keyword evidence="1" id="KW-0732">Signal</keyword>
<evidence type="ECO:0000259" key="2">
    <source>
        <dbReference type="Pfam" id="PF13472"/>
    </source>
</evidence>
<dbReference type="Gene3D" id="3.40.50.1110">
    <property type="entry name" value="SGNH hydrolase"/>
    <property type="match status" value="1"/>
</dbReference>
<dbReference type="Pfam" id="PF13472">
    <property type="entry name" value="Lipase_GDSL_2"/>
    <property type="match status" value="1"/>
</dbReference>
<reference evidence="3 4" key="1">
    <citation type="submission" date="2024-09" db="EMBL/GenBank/DDBJ databases">
        <authorList>
            <person name="Sun Q."/>
            <person name="Mori K."/>
        </authorList>
    </citation>
    <scope>NUCLEOTIDE SEQUENCE [LARGE SCALE GENOMIC DNA]</scope>
    <source>
        <strain evidence="3 4">CCM 7650</strain>
    </source>
</reference>
<organism evidence="3 4">
    <name type="scientific">Fontibacter flavus</name>
    <dbReference type="NCBI Taxonomy" id="654838"/>
    <lineage>
        <taxon>Bacteria</taxon>
        <taxon>Pseudomonadati</taxon>
        <taxon>Bacteroidota</taxon>
        <taxon>Cytophagia</taxon>
        <taxon>Cytophagales</taxon>
        <taxon>Cyclobacteriaceae</taxon>
        <taxon>Fontibacter</taxon>
    </lineage>
</organism>
<keyword evidence="4" id="KW-1185">Reference proteome</keyword>
<dbReference type="Proteomes" id="UP001589797">
    <property type="component" value="Unassembled WGS sequence"/>
</dbReference>
<evidence type="ECO:0000313" key="3">
    <source>
        <dbReference type="EMBL" id="MFC0262332.1"/>
    </source>
</evidence>
<proteinExistence type="predicted"/>
<dbReference type="PANTHER" id="PTHR14209:SF19">
    <property type="entry name" value="ISOAMYL ACETATE-HYDROLYZING ESTERASE 1 HOMOLOG"/>
    <property type="match status" value="1"/>
</dbReference>
<feature type="domain" description="SGNH hydrolase-type esterase" evidence="2">
    <location>
        <begin position="27"/>
        <end position="197"/>
    </location>
</feature>
<feature type="signal peptide" evidence="1">
    <location>
        <begin position="1"/>
        <end position="19"/>
    </location>
</feature>
<accession>A0ABV6FRU8</accession>
<dbReference type="InterPro" id="IPR013830">
    <property type="entry name" value="SGNH_hydro"/>
</dbReference>
<evidence type="ECO:0000256" key="1">
    <source>
        <dbReference type="SAM" id="SignalP"/>
    </source>
</evidence>
<sequence length="210" mass="23641">MKKLPFILLFLFGVLTSFAQSTIKVACVGNSITQGPGREHPDSFPLQMQVLLGDQYLVKNFGVSGRTLLKKGDFPYWNEPQFEEVKKFSPDILVIKLGTNDTKPQNWQYHAEFRQDFIDMIKTFRSDMPENGQVYICLPAPIAENNFGIREKIAVEEMRPILLEVAKETGSKIIDLYSPLAEKRALLPDGVHPNKEGLGIMASEVAKAIK</sequence>
<feature type="chain" id="PRO_5045219188" evidence="1">
    <location>
        <begin position="20"/>
        <end position="210"/>
    </location>
</feature>
<dbReference type="RefSeq" id="WP_382386774.1">
    <property type="nucleotide sequence ID" value="NZ_JBHLWI010000014.1"/>
</dbReference>
<name>A0ABV6FRU8_9BACT</name>
<evidence type="ECO:0000313" key="4">
    <source>
        <dbReference type="Proteomes" id="UP001589797"/>
    </source>
</evidence>
<gene>
    <name evidence="3" type="ORF">ACFFIP_06520</name>
</gene>
<dbReference type="EMBL" id="JBHLWI010000014">
    <property type="protein sequence ID" value="MFC0262332.1"/>
    <property type="molecule type" value="Genomic_DNA"/>
</dbReference>
<dbReference type="SUPFAM" id="SSF52266">
    <property type="entry name" value="SGNH hydrolase"/>
    <property type="match status" value="1"/>
</dbReference>
<comment type="caution">
    <text evidence="3">The sequence shown here is derived from an EMBL/GenBank/DDBJ whole genome shotgun (WGS) entry which is preliminary data.</text>
</comment>
<dbReference type="PANTHER" id="PTHR14209">
    <property type="entry name" value="ISOAMYL ACETATE-HYDROLYZING ESTERASE 1"/>
    <property type="match status" value="1"/>
</dbReference>
<dbReference type="InterPro" id="IPR036514">
    <property type="entry name" value="SGNH_hydro_sf"/>
</dbReference>
<protein>
    <submittedName>
        <fullName evidence="3">GDSL-type esterase/lipase family protein</fullName>
    </submittedName>
</protein>
<dbReference type="InterPro" id="IPR045136">
    <property type="entry name" value="Iah1-like"/>
</dbReference>